<name>A0A3S2VQU9_9SPHN</name>
<gene>
    <name evidence="2" type="ORF">EOE18_16440</name>
</gene>
<keyword evidence="3" id="KW-1185">Reference proteome</keyword>
<feature type="domain" description="Peptidase S26" evidence="1">
    <location>
        <begin position="51"/>
        <end position="174"/>
    </location>
</feature>
<proteinExistence type="predicted"/>
<dbReference type="Pfam" id="PF10502">
    <property type="entry name" value="Peptidase_S26"/>
    <property type="match status" value="1"/>
</dbReference>
<comment type="caution">
    <text evidence="2">The sequence shown here is derived from an EMBL/GenBank/DDBJ whole genome shotgun (WGS) entry which is preliminary data.</text>
</comment>
<dbReference type="Proteomes" id="UP000282837">
    <property type="component" value="Unassembled WGS sequence"/>
</dbReference>
<organism evidence="2 3">
    <name type="scientific">Novosphingobium umbonatum</name>
    <dbReference type="NCBI Taxonomy" id="1908524"/>
    <lineage>
        <taxon>Bacteria</taxon>
        <taxon>Pseudomonadati</taxon>
        <taxon>Pseudomonadota</taxon>
        <taxon>Alphaproteobacteria</taxon>
        <taxon>Sphingomonadales</taxon>
        <taxon>Sphingomonadaceae</taxon>
        <taxon>Novosphingobium</taxon>
    </lineage>
</organism>
<evidence type="ECO:0000313" key="3">
    <source>
        <dbReference type="Proteomes" id="UP000282837"/>
    </source>
</evidence>
<dbReference type="InterPro" id="IPR036286">
    <property type="entry name" value="LexA/Signal_pep-like_sf"/>
</dbReference>
<dbReference type="RefSeq" id="WP_127711522.1">
    <property type="nucleotide sequence ID" value="NZ_SACO01000017.1"/>
</dbReference>
<evidence type="ECO:0000313" key="2">
    <source>
        <dbReference type="EMBL" id="RVU03299.1"/>
    </source>
</evidence>
<dbReference type="InterPro" id="IPR019533">
    <property type="entry name" value="Peptidase_S26"/>
</dbReference>
<dbReference type="Gene3D" id="2.10.109.10">
    <property type="entry name" value="Umud Fragment, subunit A"/>
    <property type="match status" value="1"/>
</dbReference>
<dbReference type="SUPFAM" id="SSF51306">
    <property type="entry name" value="LexA/Signal peptidase"/>
    <property type="match status" value="1"/>
</dbReference>
<sequence length="180" mass="19095">MAAASESAPISAPRRPSWRLKLGGIALIGGTALGWSALKDWHDHHAFLINASESLPNWALLVETGRFPARGDYVVFAPGHDPLVLRHFGANPKPFAKIAYGVPGDVVSRQGADVLVNGQAVGHLKPKTHQGEDLLPGPLGIIPQGCIYAGSPHKDGFDSRYAAIGFVCRDRLIGIGTPIL</sequence>
<protein>
    <submittedName>
        <fullName evidence="2">Type VI secretion protein</fullName>
    </submittedName>
</protein>
<dbReference type="EMBL" id="SACO01000017">
    <property type="protein sequence ID" value="RVU03299.1"/>
    <property type="molecule type" value="Genomic_DNA"/>
</dbReference>
<evidence type="ECO:0000259" key="1">
    <source>
        <dbReference type="Pfam" id="PF10502"/>
    </source>
</evidence>
<reference evidence="2 3" key="1">
    <citation type="submission" date="2019-01" db="EMBL/GenBank/DDBJ databases">
        <authorList>
            <person name="Chen W.-M."/>
        </authorList>
    </citation>
    <scope>NUCLEOTIDE SEQUENCE [LARGE SCALE GENOMIC DNA]</scope>
    <source>
        <strain evidence="2 3">FSY-9</strain>
    </source>
</reference>
<dbReference type="OrthoDB" id="7475540at2"/>
<dbReference type="AlphaFoldDB" id="A0A3S2VQU9"/>
<dbReference type="GO" id="GO:0006465">
    <property type="term" value="P:signal peptide processing"/>
    <property type="evidence" value="ECO:0007669"/>
    <property type="project" value="InterPro"/>
</dbReference>
<dbReference type="GO" id="GO:0004252">
    <property type="term" value="F:serine-type endopeptidase activity"/>
    <property type="evidence" value="ECO:0007669"/>
    <property type="project" value="InterPro"/>
</dbReference>
<accession>A0A3S2VQU9</accession>